<dbReference type="EMBL" id="CACTIH010008203">
    <property type="protein sequence ID" value="CAA3019335.1"/>
    <property type="molecule type" value="Genomic_DNA"/>
</dbReference>
<name>A0A8S0UH89_OLEEU</name>
<dbReference type="Proteomes" id="UP000594638">
    <property type="component" value="Unassembled WGS sequence"/>
</dbReference>
<dbReference type="Gramene" id="OE9A033877T1">
    <property type="protein sequence ID" value="OE9A033877C1"/>
    <property type="gene ID" value="OE9A033877"/>
</dbReference>
<comment type="caution">
    <text evidence="1">The sequence shown here is derived from an EMBL/GenBank/DDBJ whole genome shotgun (WGS) entry which is preliminary data.</text>
</comment>
<dbReference type="AlphaFoldDB" id="A0A8S0UH89"/>
<protein>
    <submittedName>
        <fullName evidence="1">Uncharacterized protein</fullName>
    </submittedName>
</protein>
<feature type="non-terminal residue" evidence="1">
    <location>
        <position position="1"/>
    </location>
</feature>
<reference evidence="1 2" key="1">
    <citation type="submission" date="2019-12" db="EMBL/GenBank/DDBJ databases">
        <authorList>
            <person name="Alioto T."/>
            <person name="Alioto T."/>
            <person name="Gomez Garrido J."/>
        </authorList>
    </citation>
    <scope>NUCLEOTIDE SEQUENCE [LARGE SCALE GENOMIC DNA]</scope>
</reference>
<evidence type="ECO:0000313" key="2">
    <source>
        <dbReference type="Proteomes" id="UP000594638"/>
    </source>
</evidence>
<gene>
    <name evidence="1" type="ORF">OLEA9_A033877</name>
</gene>
<proteinExistence type="predicted"/>
<organism evidence="1 2">
    <name type="scientific">Olea europaea subsp. europaea</name>
    <dbReference type="NCBI Taxonomy" id="158383"/>
    <lineage>
        <taxon>Eukaryota</taxon>
        <taxon>Viridiplantae</taxon>
        <taxon>Streptophyta</taxon>
        <taxon>Embryophyta</taxon>
        <taxon>Tracheophyta</taxon>
        <taxon>Spermatophyta</taxon>
        <taxon>Magnoliopsida</taxon>
        <taxon>eudicotyledons</taxon>
        <taxon>Gunneridae</taxon>
        <taxon>Pentapetalae</taxon>
        <taxon>asterids</taxon>
        <taxon>lamiids</taxon>
        <taxon>Lamiales</taxon>
        <taxon>Oleaceae</taxon>
        <taxon>Oleeae</taxon>
        <taxon>Olea</taxon>
    </lineage>
</organism>
<accession>A0A8S0UH89</accession>
<sequence>TSIEEMNLNAFASHNSYGLDLLYLVVFTDSTPVECLIRGRVGHFGRIVLLDAGQVGRYLTVFEFSTLDINPILQLRDCNKLL</sequence>
<keyword evidence="2" id="KW-1185">Reference proteome</keyword>
<evidence type="ECO:0000313" key="1">
    <source>
        <dbReference type="EMBL" id="CAA3019335.1"/>
    </source>
</evidence>